<evidence type="ECO:0000256" key="10">
    <source>
        <dbReference type="RuleBase" id="RU361228"/>
    </source>
</evidence>
<evidence type="ECO:0000256" key="11">
    <source>
        <dbReference type="SAM" id="MobiDB-lite"/>
    </source>
</evidence>
<protein>
    <recommendedName>
        <fullName evidence="10">NAD(P)(+)--arginine ADP-ribosyltransferase</fullName>
        <ecNumber evidence="10">2.4.2.31</ecNumber>
    </recommendedName>
    <alternativeName>
        <fullName evidence="10">Mono(ADP-ribosyl)transferase</fullName>
    </alternativeName>
</protein>
<feature type="region of interest" description="Disordered" evidence="11">
    <location>
        <begin position="1"/>
        <end position="79"/>
    </location>
</feature>
<dbReference type="Gene3D" id="2.20.140.10">
    <property type="entry name" value="WGR domain"/>
    <property type="match status" value="1"/>
</dbReference>
<dbReference type="FunFam" id="2.20.140.10:FF:000001">
    <property type="entry name" value="Poly [ADP-ribose] polymerase"/>
    <property type="match status" value="1"/>
</dbReference>
<evidence type="ECO:0000256" key="2">
    <source>
        <dbReference type="ARBA" id="ARBA00009558"/>
    </source>
</evidence>
<feature type="domain" description="PARP alpha-helical" evidence="12">
    <location>
        <begin position="148"/>
        <end position="269"/>
    </location>
</feature>
<evidence type="ECO:0000256" key="6">
    <source>
        <dbReference type="ARBA" id="ARBA00023027"/>
    </source>
</evidence>
<dbReference type="SUPFAM" id="SSF142921">
    <property type="entry name" value="WGR domain-like"/>
    <property type="match status" value="1"/>
</dbReference>
<keyword evidence="3 10" id="KW-0328">Glycosyltransferase</keyword>
<dbReference type="GO" id="GO:0016779">
    <property type="term" value="F:nucleotidyltransferase activity"/>
    <property type="evidence" value="ECO:0007669"/>
    <property type="project" value="UniProtKB-KW"/>
</dbReference>
<comment type="similarity">
    <text evidence="2 10">Belongs to the Arg-specific ADP-ribosyltransferase family.</text>
</comment>
<evidence type="ECO:0000259" key="12">
    <source>
        <dbReference type="PROSITE" id="PS51060"/>
    </source>
</evidence>
<accession>A0A516AGS6</accession>
<evidence type="ECO:0000256" key="3">
    <source>
        <dbReference type="ARBA" id="ARBA00022676"/>
    </source>
</evidence>
<dbReference type="InterPro" id="IPR036930">
    <property type="entry name" value="WGR_dom_sf"/>
</dbReference>
<dbReference type="PANTHER" id="PTHR10459">
    <property type="entry name" value="DNA LIGASE"/>
    <property type="match status" value="1"/>
</dbReference>
<dbReference type="InterPro" id="IPR004102">
    <property type="entry name" value="Poly(ADP-ribose)pol_reg_dom"/>
</dbReference>
<dbReference type="InterPro" id="IPR036616">
    <property type="entry name" value="Poly(ADP-ribose)pol_reg_dom_sf"/>
</dbReference>
<dbReference type="GO" id="GO:0006302">
    <property type="term" value="P:double-strand break repair"/>
    <property type="evidence" value="ECO:0007669"/>
    <property type="project" value="TreeGrafter"/>
</dbReference>
<dbReference type="Pfam" id="PF05406">
    <property type="entry name" value="WGR"/>
    <property type="match status" value="1"/>
</dbReference>
<dbReference type="GO" id="GO:0106274">
    <property type="term" value="F:NAD+-protein-arginine ADP-ribosyltransferase activity"/>
    <property type="evidence" value="ECO:0007669"/>
    <property type="project" value="UniProtKB-EC"/>
</dbReference>
<evidence type="ECO:0000256" key="9">
    <source>
        <dbReference type="ARBA" id="ARBA00047597"/>
    </source>
</evidence>
<dbReference type="EMBL" id="MN126053">
    <property type="protein sequence ID" value="QDO16520.1"/>
    <property type="molecule type" value="mRNA"/>
</dbReference>
<name>A0A516AGS6_CRYCO</name>
<feature type="compositionally biased region" description="Low complexity" evidence="11">
    <location>
        <begin position="26"/>
        <end position="40"/>
    </location>
</feature>
<dbReference type="PROSITE" id="PS51977">
    <property type="entry name" value="WGR"/>
    <property type="match status" value="1"/>
</dbReference>
<dbReference type="GO" id="GO:0003950">
    <property type="term" value="F:NAD+ poly-ADP-ribosyltransferase activity"/>
    <property type="evidence" value="ECO:0007669"/>
    <property type="project" value="UniProtKB-EC"/>
</dbReference>
<comment type="subcellular location">
    <subcellularLocation>
        <location evidence="1">Nucleus</location>
    </subcellularLocation>
</comment>
<dbReference type="Gene3D" id="3.90.176.10">
    <property type="entry name" value="Toxin ADP-ribosyltransferase, Chain A, domain 1"/>
    <property type="match status" value="1"/>
</dbReference>
<dbReference type="GO" id="GO:0070212">
    <property type="term" value="P:protein poly-ADP-ribosylation"/>
    <property type="evidence" value="ECO:0007669"/>
    <property type="project" value="TreeGrafter"/>
</dbReference>
<dbReference type="Gene3D" id="1.20.142.10">
    <property type="entry name" value="Poly(ADP-ribose) polymerase, regulatory domain"/>
    <property type="match status" value="1"/>
</dbReference>
<dbReference type="SUPFAM" id="SSF56399">
    <property type="entry name" value="ADP-ribosylation"/>
    <property type="match status" value="1"/>
</dbReference>
<dbReference type="SUPFAM" id="SSF47587">
    <property type="entry name" value="Domain of poly(ADP-ribose) polymerase"/>
    <property type="match status" value="1"/>
</dbReference>
<keyword evidence="10" id="KW-0521">NADP</keyword>
<evidence type="ECO:0000313" key="14">
    <source>
        <dbReference type="EMBL" id="QDO16520.1"/>
    </source>
</evidence>
<sequence length="481" mass="51742">MPPKAKAGPKAKAAGKARAKAKGKAKAAGAKRAASPASSGRSGGDAKRTKAADGSARTVGAAAGRSSGTSRGRKVDERAPSGMKVYEDYSFTLNQTNVGANNNKYYIIQVLEGSGKYYAWNRWGRVGDFGQNKLEEYATPEQAIRSAKSKFKAKTGNDMDNLAAFVAKKGRYTLVETDDSGGGSSEAPMGKLTEAQIKKGQDALAKLETALQKKNAEQINDFSSQFYSLIPTNFGWKKPVAITTAEMLEEKQELLKFLMRMGFEKVEADEGLTPIDGLLQLPLPKSLDDAASGICSKVHITSSNKKGRELKSQNAGNPKKTMGEALYAAIMLYTSNAIYSDLNKALRDKNRAKIKKYFKYLRLLFEAMECLSPEKKTLWRGLGVDLSGDGNYSPGKTVTWWGVSSCTSDMKVARGFAGSCSGGASVITIHAKTSCDISAISFFGNEKESLLRPGTMLKVKSRSKKGSITDITLEEVGSAIQ</sequence>
<evidence type="ECO:0000259" key="13">
    <source>
        <dbReference type="PROSITE" id="PS51977"/>
    </source>
</evidence>
<evidence type="ECO:0000256" key="1">
    <source>
        <dbReference type="ARBA" id="ARBA00004123"/>
    </source>
</evidence>
<evidence type="ECO:0000256" key="7">
    <source>
        <dbReference type="ARBA" id="ARBA00023242"/>
    </source>
</evidence>
<dbReference type="InterPro" id="IPR000768">
    <property type="entry name" value="ART"/>
</dbReference>
<evidence type="ECO:0000256" key="4">
    <source>
        <dbReference type="ARBA" id="ARBA00022679"/>
    </source>
</evidence>
<dbReference type="PANTHER" id="PTHR10459:SF66">
    <property type="entry name" value="PROTEIN MONO-ADP-RIBOSYLTRANSFERASE PARP3"/>
    <property type="match status" value="1"/>
</dbReference>
<dbReference type="Pfam" id="PF02877">
    <property type="entry name" value="PARP_reg"/>
    <property type="match status" value="1"/>
</dbReference>
<evidence type="ECO:0000256" key="8">
    <source>
        <dbReference type="ARBA" id="ARBA00024347"/>
    </source>
</evidence>
<dbReference type="SMART" id="SM00773">
    <property type="entry name" value="WGR"/>
    <property type="match status" value="1"/>
</dbReference>
<organism evidence="14">
    <name type="scientific">Crypthecodinium cohnii</name>
    <name type="common">Dinoflagellate</name>
    <name type="synonym">Glenodinium cohnii</name>
    <dbReference type="NCBI Taxonomy" id="2866"/>
    <lineage>
        <taxon>Eukaryota</taxon>
        <taxon>Sar</taxon>
        <taxon>Alveolata</taxon>
        <taxon>Dinophyceae</taxon>
        <taxon>Gonyaulacales</taxon>
        <taxon>Crypthecodiniaceae</taxon>
        <taxon>Crypthecodinium</taxon>
    </lineage>
</organism>
<keyword evidence="4 10" id="KW-0808">Transferase</keyword>
<comment type="catalytic activity">
    <reaction evidence="9 10">
        <text>L-arginyl-[protein] + NAD(+) = N(omega)-(ADP-D-ribosyl)-L-arginyl-[protein] + nicotinamide + H(+)</text>
        <dbReference type="Rhea" id="RHEA:19149"/>
        <dbReference type="Rhea" id="RHEA-COMP:10532"/>
        <dbReference type="Rhea" id="RHEA-COMP:15087"/>
        <dbReference type="ChEBI" id="CHEBI:15378"/>
        <dbReference type="ChEBI" id="CHEBI:17154"/>
        <dbReference type="ChEBI" id="CHEBI:29965"/>
        <dbReference type="ChEBI" id="CHEBI:57540"/>
        <dbReference type="ChEBI" id="CHEBI:142554"/>
        <dbReference type="EC" id="2.4.2.31"/>
    </reaction>
</comment>
<comment type="similarity">
    <text evidence="8">Belongs to the ARTD/PARP family.</text>
</comment>
<dbReference type="InterPro" id="IPR008893">
    <property type="entry name" value="WGR_domain"/>
</dbReference>
<keyword evidence="6 10" id="KW-0520">NAD</keyword>
<dbReference type="EC" id="2.4.2.31" evidence="10"/>
<dbReference type="PROSITE" id="PS51060">
    <property type="entry name" value="PARP_ALPHA_HD"/>
    <property type="match status" value="1"/>
</dbReference>
<proteinExistence type="evidence at transcript level"/>
<dbReference type="AlphaFoldDB" id="A0A516AGS6"/>
<feature type="compositionally biased region" description="Basic residues" evidence="11">
    <location>
        <begin position="7"/>
        <end position="25"/>
    </location>
</feature>
<keyword evidence="5" id="KW-0548">Nucleotidyltransferase</keyword>
<evidence type="ECO:0000256" key="5">
    <source>
        <dbReference type="ARBA" id="ARBA00022695"/>
    </source>
</evidence>
<dbReference type="PROSITE" id="PS51996">
    <property type="entry name" value="TR_MART"/>
    <property type="match status" value="1"/>
</dbReference>
<dbReference type="Pfam" id="PF01129">
    <property type="entry name" value="ART"/>
    <property type="match status" value="1"/>
</dbReference>
<keyword evidence="7" id="KW-0539">Nucleus</keyword>
<reference evidence="14" key="1">
    <citation type="journal article" date="2019" name="Microorganisms">
        <title>DNA Damage Response Pathways in Dinoflagellates.</title>
        <authorList>
            <person name="Li C."/>
            <person name="Wong J."/>
        </authorList>
    </citation>
    <scope>NUCLEOTIDE SEQUENCE</scope>
</reference>
<feature type="domain" description="WGR" evidence="13">
    <location>
        <begin position="82"/>
        <end position="172"/>
    </location>
</feature>
<dbReference type="InterPro" id="IPR050800">
    <property type="entry name" value="ARTD/PARP"/>
</dbReference>
<dbReference type="GO" id="GO:0005730">
    <property type="term" value="C:nucleolus"/>
    <property type="evidence" value="ECO:0007669"/>
    <property type="project" value="TreeGrafter"/>
</dbReference>